<dbReference type="Proteomes" id="UP000248329">
    <property type="component" value="Unassembled WGS sequence"/>
</dbReference>
<gene>
    <name evidence="1" type="ORF">C4B59_14580</name>
</gene>
<accession>A0AC61KZ64</accession>
<sequence length="72" mass="8375">MSRDAHEVGDRFFENSRDDGRGDVKWVWESLCDHVWFWCGCHIQSADTGVANPNVDDVLQQVGYIKKEEMRC</sequence>
<comment type="caution">
    <text evidence="1">The sequence shown here is derived from an EMBL/GenBank/DDBJ whole genome shotgun (WGS) entry which is preliminary data.</text>
</comment>
<evidence type="ECO:0000313" key="2">
    <source>
        <dbReference type="Proteomes" id="UP000248329"/>
    </source>
</evidence>
<name>A0AC61KZ64_9EURY</name>
<proteinExistence type="predicted"/>
<dbReference type="EMBL" id="PQXF01000050">
    <property type="protein sequence ID" value="PXF57742.1"/>
    <property type="molecule type" value="Genomic_DNA"/>
</dbReference>
<reference evidence="1" key="1">
    <citation type="submission" date="2018-01" db="EMBL/GenBank/DDBJ databases">
        <authorList>
            <person name="Krukenberg V."/>
        </authorList>
    </citation>
    <scope>NUCLEOTIDE SEQUENCE</scope>
    <source>
        <strain evidence="1">E20ANME2</strain>
    </source>
</reference>
<organism evidence="1 2">
    <name type="scientific">Candidatus Methanogaster sp</name>
    <dbReference type="NCBI Taxonomy" id="3386292"/>
    <lineage>
        <taxon>Archaea</taxon>
        <taxon>Methanobacteriati</taxon>
        <taxon>Methanobacteriota</taxon>
        <taxon>Stenosarchaea group</taxon>
        <taxon>Methanomicrobia</taxon>
        <taxon>Methanosarcinales</taxon>
        <taxon>ANME-2 cluster</taxon>
        <taxon>Candidatus Methanogasteraceae</taxon>
        <taxon>Candidatus Methanogaster</taxon>
    </lineage>
</organism>
<evidence type="ECO:0000313" key="1">
    <source>
        <dbReference type="EMBL" id="PXF57742.1"/>
    </source>
</evidence>
<protein>
    <submittedName>
        <fullName evidence="1">Uncharacterized protein</fullName>
    </submittedName>
</protein>